<keyword evidence="3" id="KW-0216">Detoxification</keyword>
<keyword evidence="4" id="KW-0285">Flavoprotein</keyword>
<dbReference type="PANTHER" id="PTHR42747:SF3">
    <property type="entry name" value="NITRONATE MONOOXYGENASE-RELATED"/>
    <property type="match status" value="1"/>
</dbReference>
<dbReference type="GO" id="GO:0009636">
    <property type="term" value="P:response to toxic substance"/>
    <property type="evidence" value="ECO:0007669"/>
    <property type="project" value="UniProtKB-KW"/>
</dbReference>
<dbReference type="Gene3D" id="3.20.20.70">
    <property type="entry name" value="Aldolase class I"/>
    <property type="match status" value="1"/>
</dbReference>
<dbReference type="OrthoDB" id="9778912at2"/>
<dbReference type="GO" id="GO:0018580">
    <property type="term" value="F:nitronate monooxygenase activity"/>
    <property type="evidence" value="ECO:0007669"/>
    <property type="project" value="InterPro"/>
</dbReference>
<dbReference type="RefSeq" id="WP_058241243.1">
    <property type="nucleotide sequence ID" value="NZ_CYPW01000035.1"/>
</dbReference>
<evidence type="ECO:0000256" key="6">
    <source>
        <dbReference type="ARBA" id="ARBA00022741"/>
    </source>
</evidence>
<keyword evidence="7 12" id="KW-0560">Oxidoreductase</keyword>
<dbReference type="InterPro" id="IPR004136">
    <property type="entry name" value="NMO"/>
</dbReference>
<dbReference type="PANTHER" id="PTHR42747">
    <property type="entry name" value="NITRONATE MONOOXYGENASE-RELATED"/>
    <property type="match status" value="1"/>
</dbReference>
<proteinExistence type="inferred from homology"/>
<gene>
    <name evidence="12" type="ORF">SHM7688_03549</name>
</gene>
<keyword evidence="5" id="KW-0288">FMN</keyword>
<evidence type="ECO:0000256" key="8">
    <source>
        <dbReference type="ARBA" id="ARBA00023033"/>
    </source>
</evidence>
<evidence type="ECO:0000256" key="11">
    <source>
        <dbReference type="ARBA" id="ARBA00067136"/>
    </source>
</evidence>
<name>A0A0P1FG66_9RHOB</name>
<keyword evidence="8 12" id="KW-0503">Monooxygenase</keyword>
<evidence type="ECO:0000256" key="9">
    <source>
        <dbReference type="ARBA" id="ARBA00031155"/>
    </source>
</evidence>
<organism evidence="12 13">
    <name type="scientific">Shimia marina</name>
    <dbReference type="NCBI Taxonomy" id="321267"/>
    <lineage>
        <taxon>Bacteria</taxon>
        <taxon>Pseudomonadati</taxon>
        <taxon>Pseudomonadota</taxon>
        <taxon>Alphaproteobacteria</taxon>
        <taxon>Rhodobacterales</taxon>
        <taxon>Roseobacteraceae</taxon>
    </lineage>
</organism>
<comment type="cofactor">
    <cofactor evidence="1">
        <name>FMN</name>
        <dbReference type="ChEBI" id="CHEBI:58210"/>
    </cofactor>
</comment>
<evidence type="ECO:0000256" key="3">
    <source>
        <dbReference type="ARBA" id="ARBA00022575"/>
    </source>
</evidence>
<evidence type="ECO:0000256" key="4">
    <source>
        <dbReference type="ARBA" id="ARBA00022630"/>
    </source>
</evidence>
<accession>A0A0P1FG66</accession>
<evidence type="ECO:0000313" key="12">
    <source>
        <dbReference type="EMBL" id="CUH54079.1"/>
    </source>
</evidence>
<evidence type="ECO:0000256" key="1">
    <source>
        <dbReference type="ARBA" id="ARBA00001917"/>
    </source>
</evidence>
<evidence type="ECO:0000256" key="7">
    <source>
        <dbReference type="ARBA" id="ARBA00023002"/>
    </source>
</evidence>
<comment type="catalytic activity">
    <reaction evidence="10">
        <text>3 propionate 3-nitronate + 3 O2 + H2O = 3 3-oxopropanoate + 2 nitrate + nitrite + H2O2 + 3 H(+)</text>
        <dbReference type="Rhea" id="RHEA:57332"/>
        <dbReference type="ChEBI" id="CHEBI:15377"/>
        <dbReference type="ChEBI" id="CHEBI:15378"/>
        <dbReference type="ChEBI" id="CHEBI:15379"/>
        <dbReference type="ChEBI" id="CHEBI:16240"/>
        <dbReference type="ChEBI" id="CHEBI:16301"/>
        <dbReference type="ChEBI" id="CHEBI:17632"/>
        <dbReference type="ChEBI" id="CHEBI:33190"/>
        <dbReference type="ChEBI" id="CHEBI:136067"/>
    </reaction>
</comment>
<keyword evidence="13" id="KW-1185">Reference proteome</keyword>
<dbReference type="FunFam" id="3.20.20.70:FF:000154">
    <property type="entry name" value="Probable nitronate monooxygenase"/>
    <property type="match status" value="1"/>
</dbReference>
<dbReference type="SUPFAM" id="SSF51412">
    <property type="entry name" value="Inosine monophosphate dehydrogenase (IMPDH)"/>
    <property type="match status" value="1"/>
</dbReference>
<evidence type="ECO:0000313" key="13">
    <source>
        <dbReference type="Proteomes" id="UP000054823"/>
    </source>
</evidence>
<evidence type="ECO:0000256" key="2">
    <source>
        <dbReference type="ARBA" id="ARBA00009881"/>
    </source>
</evidence>
<keyword evidence="6" id="KW-0547">Nucleotide-binding</keyword>
<evidence type="ECO:0000256" key="10">
    <source>
        <dbReference type="ARBA" id="ARBA00049401"/>
    </source>
</evidence>
<dbReference type="CDD" id="cd04730">
    <property type="entry name" value="NPD_like"/>
    <property type="match status" value="1"/>
</dbReference>
<dbReference type="EMBL" id="CYPW01000035">
    <property type="protein sequence ID" value="CUH54079.1"/>
    <property type="molecule type" value="Genomic_DNA"/>
</dbReference>
<dbReference type="GO" id="GO:0000166">
    <property type="term" value="F:nucleotide binding"/>
    <property type="evidence" value="ECO:0007669"/>
    <property type="project" value="UniProtKB-KW"/>
</dbReference>
<dbReference type="Pfam" id="PF03060">
    <property type="entry name" value="NMO"/>
    <property type="match status" value="1"/>
</dbReference>
<dbReference type="STRING" id="321267.SHM7688_03549"/>
<evidence type="ECO:0000256" key="5">
    <source>
        <dbReference type="ARBA" id="ARBA00022643"/>
    </source>
</evidence>
<sequence>MDLLSHLGLKYPLLQAPMAGVSTPEMAAAVSNAGGLGALGLGAAGVDGARRMLRATRALTDRVINANVFCHAPAMRDADVEADWLTALAPQFARFGAKPPEALHEIYRSFAVDRAMCDMLIEEAPGVVSLHFGLPDPRWIGALQAAGNLVFASATSLAEARACVAAGVDAIVAQGIEAGGHRGVFEPDAEDACLPVLTLVHQITAACDLPVIAAGGLMEGRDVARALAAGAVAAQLGTAFLDCPESAADAGYRAALRDVELGPPVLTKAISGRAARAVPNAFVTLGQGLSQQVPDYPVTYDAGKALNAAAKAAGDSGFGAHWAGSGLRRLRQGSAAEILQQIAEELMQAQR</sequence>
<reference evidence="12 13" key="1">
    <citation type="submission" date="2015-09" db="EMBL/GenBank/DDBJ databases">
        <authorList>
            <consortium name="Swine Surveillance"/>
        </authorList>
    </citation>
    <scope>NUCLEOTIDE SEQUENCE [LARGE SCALE GENOMIC DNA]</scope>
    <source>
        <strain evidence="12 13">CECT 7688</strain>
    </source>
</reference>
<comment type="similarity">
    <text evidence="2">Belongs to the nitronate monooxygenase family. NMO class I subfamily.</text>
</comment>
<protein>
    <recommendedName>
        <fullName evidence="11">Nitronate monooxygenase</fullName>
    </recommendedName>
    <alternativeName>
        <fullName evidence="9">Propionate 3-nitronate monooxygenase</fullName>
    </alternativeName>
</protein>
<dbReference type="InterPro" id="IPR013785">
    <property type="entry name" value="Aldolase_TIM"/>
</dbReference>
<dbReference type="AlphaFoldDB" id="A0A0P1FG66"/>
<dbReference type="Proteomes" id="UP000054823">
    <property type="component" value="Unassembled WGS sequence"/>
</dbReference>